<reference evidence="1" key="1">
    <citation type="submission" date="2014-11" db="EMBL/GenBank/DDBJ databases">
        <authorList>
            <person name="Amaro Gonzalez C."/>
        </authorList>
    </citation>
    <scope>NUCLEOTIDE SEQUENCE</scope>
</reference>
<reference evidence="1" key="2">
    <citation type="journal article" date="2015" name="Fish Shellfish Immunol.">
        <title>Early steps in the European eel (Anguilla anguilla)-Vibrio vulnificus interaction in the gills: Role of the RtxA13 toxin.</title>
        <authorList>
            <person name="Callol A."/>
            <person name="Pajuelo D."/>
            <person name="Ebbesson L."/>
            <person name="Teles M."/>
            <person name="MacKenzie S."/>
            <person name="Amaro C."/>
        </authorList>
    </citation>
    <scope>NUCLEOTIDE SEQUENCE</scope>
</reference>
<dbReference type="EMBL" id="GBXM01019421">
    <property type="protein sequence ID" value="JAH89156.1"/>
    <property type="molecule type" value="Transcribed_RNA"/>
</dbReference>
<accession>A0A0E9WFS4</accession>
<name>A0A0E9WFS4_ANGAN</name>
<dbReference type="AlphaFoldDB" id="A0A0E9WFS4"/>
<proteinExistence type="predicted"/>
<sequence>MNSVLFSQPLSLVFPHDCSIFLPRFPKRTSAFPTLSNLKRQQTSQDCYSPSHFKASTTV</sequence>
<organism evidence="1">
    <name type="scientific">Anguilla anguilla</name>
    <name type="common">European freshwater eel</name>
    <name type="synonym">Muraena anguilla</name>
    <dbReference type="NCBI Taxonomy" id="7936"/>
    <lineage>
        <taxon>Eukaryota</taxon>
        <taxon>Metazoa</taxon>
        <taxon>Chordata</taxon>
        <taxon>Craniata</taxon>
        <taxon>Vertebrata</taxon>
        <taxon>Euteleostomi</taxon>
        <taxon>Actinopterygii</taxon>
        <taxon>Neopterygii</taxon>
        <taxon>Teleostei</taxon>
        <taxon>Anguilliformes</taxon>
        <taxon>Anguillidae</taxon>
        <taxon>Anguilla</taxon>
    </lineage>
</organism>
<protein>
    <submittedName>
        <fullName evidence="1">Uncharacterized protein</fullName>
    </submittedName>
</protein>
<evidence type="ECO:0000313" key="1">
    <source>
        <dbReference type="EMBL" id="JAH89156.1"/>
    </source>
</evidence>